<comment type="similarity">
    <text evidence="1">Belongs to the aldo/keto reductase family.</text>
</comment>
<organism evidence="8 9">
    <name type="scientific">Microlunatus parietis</name>
    <dbReference type="NCBI Taxonomy" id="682979"/>
    <lineage>
        <taxon>Bacteria</taxon>
        <taxon>Bacillati</taxon>
        <taxon>Actinomycetota</taxon>
        <taxon>Actinomycetes</taxon>
        <taxon>Propionibacteriales</taxon>
        <taxon>Propionibacteriaceae</taxon>
        <taxon>Microlunatus</taxon>
    </lineage>
</organism>
<feature type="site" description="Lowers pKa of active site Tyr" evidence="6">
    <location>
        <position position="77"/>
    </location>
</feature>
<keyword evidence="3 8" id="KW-0560">Oxidoreductase</keyword>
<evidence type="ECO:0000256" key="4">
    <source>
        <dbReference type="PIRSR" id="PIRSR000097-1"/>
    </source>
</evidence>
<evidence type="ECO:0000256" key="5">
    <source>
        <dbReference type="PIRSR" id="PIRSR000097-2"/>
    </source>
</evidence>
<dbReference type="InterPro" id="IPR023210">
    <property type="entry name" value="NADP_OxRdtase_dom"/>
</dbReference>
<keyword evidence="9" id="KW-1185">Reference proteome</keyword>
<dbReference type="InterPro" id="IPR020471">
    <property type="entry name" value="AKR"/>
</dbReference>
<reference evidence="8 9" key="1">
    <citation type="submission" date="2020-07" db="EMBL/GenBank/DDBJ databases">
        <title>Sequencing the genomes of 1000 actinobacteria strains.</title>
        <authorList>
            <person name="Klenk H.-P."/>
        </authorList>
    </citation>
    <scope>NUCLEOTIDE SEQUENCE [LARGE SCALE GENOMIC DNA]</scope>
    <source>
        <strain evidence="8 9">DSM 22083</strain>
    </source>
</reference>
<feature type="binding site" evidence="5">
    <location>
        <position position="110"/>
    </location>
    <ligand>
        <name>substrate</name>
    </ligand>
</feature>
<name>A0A7Y9IA67_9ACTN</name>
<dbReference type="PIRSF" id="PIRSF000097">
    <property type="entry name" value="AKR"/>
    <property type="match status" value="1"/>
</dbReference>
<feature type="domain" description="NADP-dependent oxidoreductase" evidence="7">
    <location>
        <begin position="19"/>
        <end position="264"/>
    </location>
</feature>
<dbReference type="PROSITE" id="PS00798">
    <property type="entry name" value="ALDOKETO_REDUCTASE_1"/>
    <property type="match status" value="1"/>
</dbReference>
<dbReference type="Proteomes" id="UP000569914">
    <property type="component" value="Unassembled WGS sequence"/>
</dbReference>
<evidence type="ECO:0000256" key="2">
    <source>
        <dbReference type="ARBA" id="ARBA00022857"/>
    </source>
</evidence>
<evidence type="ECO:0000256" key="6">
    <source>
        <dbReference type="PIRSR" id="PIRSR000097-3"/>
    </source>
</evidence>
<keyword evidence="2" id="KW-0521">NADP</keyword>
<dbReference type="PANTHER" id="PTHR43827:SF3">
    <property type="entry name" value="NADP-DEPENDENT OXIDOREDUCTASE DOMAIN-CONTAINING PROTEIN"/>
    <property type="match status" value="1"/>
</dbReference>
<dbReference type="GO" id="GO:0016616">
    <property type="term" value="F:oxidoreductase activity, acting on the CH-OH group of donors, NAD or NADP as acceptor"/>
    <property type="evidence" value="ECO:0007669"/>
    <property type="project" value="UniProtKB-ARBA"/>
</dbReference>
<proteinExistence type="inferred from homology"/>
<dbReference type="SUPFAM" id="SSF51430">
    <property type="entry name" value="NAD(P)-linked oxidoreductase"/>
    <property type="match status" value="1"/>
</dbReference>
<evidence type="ECO:0000313" key="9">
    <source>
        <dbReference type="Proteomes" id="UP000569914"/>
    </source>
</evidence>
<sequence>MTGVAPLIQLRNGAKLPALGLGTYGLTGDSGVASVRTALQAGYRLLDTAENYRNEETVGAGVAGSGVSRSEVFVTSKFNREWHSVDGARQAFQASIERLGLDYLDLLLIHWPNPDQDQYVDAVRGLQALLDDGLVRAIGTSNFKPAHLRRVIDETGIVPDVNQIQLNPYHPREEDRAFAAEHGIVIESWTPIGGSGDGLRSAPVITEIAEAHRRTAAQVILRWHHQLGLVAIPKSGDPQRQAENLAIFDFELTDAELTAISALDRKGEGLADSDRQGH</sequence>
<dbReference type="Gene3D" id="3.20.20.100">
    <property type="entry name" value="NADP-dependent oxidoreductase domain"/>
    <property type="match status" value="1"/>
</dbReference>
<gene>
    <name evidence="8" type="ORF">BKA15_004433</name>
</gene>
<dbReference type="EMBL" id="JACCBU010000001">
    <property type="protein sequence ID" value="NYE73104.1"/>
    <property type="molecule type" value="Genomic_DNA"/>
</dbReference>
<dbReference type="InterPro" id="IPR036812">
    <property type="entry name" value="NAD(P)_OxRdtase_dom_sf"/>
</dbReference>
<comment type="caution">
    <text evidence="8">The sequence shown here is derived from an EMBL/GenBank/DDBJ whole genome shotgun (WGS) entry which is preliminary data.</text>
</comment>
<dbReference type="PRINTS" id="PR00069">
    <property type="entry name" value="ALDKETRDTASE"/>
</dbReference>
<dbReference type="RefSeq" id="WP_179754359.1">
    <property type="nucleotide sequence ID" value="NZ_JACCBU010000001.1"/>
</dbReference>
<dbReference type="AlphaFoldDB" id="A0A7Y9IA67"/>
<protein>
    <submittedName>
        <fullName evidence="8">2,5-diketo-D-gluconate reductase A</fullName>
        <ecNumber evidence="8">1.1.1.346</ecNumber>
    </submittedName>
</protein>
<dbReference type="EC" id="1.1.1.346" evidence="8"/>
<accession>A0A7Y9IA67</accession>
<evidence type="ECO:0000256" key="1">
    <source>
        <dbReference type="ARBA" id="ARBA00007905"/>
    </source>
</evidence>
<evidence type="ECO:0000259" key="7">
    <source>
        <dbReference type="Pfam" id="PF00248"/>
    </source>
</evidence>
<evidence type="ECO:0000256" key="3">
    <source>
        <dbReference type="ARBA" id="ARBA00023002"/>
    </source>
</evidence>
<dbReference type="InterPro" id="IPR018170">
    <property type="entry name" value="Aldo/ket_reductase_CS"/>
</dbReference>
<dbReference type="PANTHER" id="PTHR43827">
    <property type="entry name" value="2,5-DIKETO-D-GLUCONIC ACID REDUCTASE"/>
    <property type="match status" value="1"/>
</dbReference>
<dbReference type="FunFam" id="3.20.20.100:FF:000002">
    <property type="entry name" value="2,5-diketo-D-gluconic acid reductase A"/>
    <property type="match status" value="1"/>
</dbReference>
<feature type="active site" description="Proton donor" evidence="4">
    <location>
        <position position="52"/>
    </location>
</feature>
<dbReference type="Pfam" id="PF00248">
    <property type="entry name" value="Aldo_ket_red"/>
    <property type="match status" value="1"/>
</dbReference>
<evidence type="ECO:0000313" key="8">
    <source>
        <dbReference type="EMBL" id="NYE73104.1"/>
    </source>
</evidence>